<keyword evidence="6" id="KW-1185">Reference proteome</keyword>
<feature type="domain" description="Transglycosylase SLT" evidence="4">
    <location>
        <begin position="52"/>
        <end position="149"/>
    </location>
</feature>
<protein>
    <submittedName>
        <fullName evidence="5">Transglycosylase SLT domain-containing protein</fullName>
    </submittedName>
</protein>
<evidence type="ECO:0000313" key="5">
    <source>
        <dbReference type="EMBL" id="MEM5500591.1"/>
    </source>
</evidence>
<name>A0ABU9T389_9HYPH</name>
<evidence type="ECO:0000259" key="4">
    <source>
        <dbReference type="Pfam" id="PF01464"/>
    </source>
</evidence>
<evidence type="ECO:0000313" key="6">
    <source>
        <dbReference type="Proteomes" id="UP001477870"/>
    </source>
</evidence>
<organism evidence="5 6">
    <name type="scientific">Ahrensia kielensis</name>
    <dbReference type="NCBI Taxonomy" id="76980"/>
    <lineage>
        <taxon>Bacteria</taxon>
        <taxon>Pseudomonadati</taxon>
        <taxon>Pseudomonadota</taxon>
        <taxon>Alphaproteobacteria</taxon>
        <taxon>Hyphomicrobiales</taxon>
        <taxon>Ahrensiaceae</taxon>
        <taxon>Ahrensia</taxon>
    </lineage>
</organism>
<comment type="similarity">
    <text evidence="2">Belongs to the virb1 family.</text>
</comment>
<dbReference type="PANTHER" id="PTHR37423:SF2">
    <property type="entry name" value="MEMBRANE-BOUND LYTIC MUREIN TRANSGLYCOSYLASE C"/>
    <property type="match status" value="1"/>
</dbReference>
<keyword evidence="3" id="KW-0732">Signal</keyword>
<dbReference type="InterPro" id="IPR008258">
    <property type="entry name" value="Transglycosylase_SLT_dom_1"/>
</dbReference>
<dbReference type="Proteomes" id="UP001477870">
    <property type="component" value="Unassembled WGS sequence"/>
</dbReference>
<dbReference type="InterPro" id="IPR023346">
    <property type="entry name" value="Lysozyme-like_dom_sf"/>
</dbReference>
<dbReference type="PROSITE" id="PS51257">
    <property type="entry name" value="PROKAR_LIPOPROTEIN"/>
    <property type="match status" value="1"/>
</dbReference>
<proteinExistence type="inferred from homology"/>
<dbReference type="Pfam" id="PF01464">
    <property type="entry name" value="SLT"/>
    <property type="match status" value="1"/>
</dbReference>
<sequence>MKIYKFVLSLFVAVTLSACATTQDAKVSTKVSKKTEVSAKFSSKGKPYHAIISRHAKANNIPVGLAHAVVFSESSYKASARGAAGEIGLMQLRLPTARLVGYRGSAKGLYDPETNIKYGMKYLGKARQLASGSTCGTILRYNAGHGAKRMNPISQNYCNKVQRLLR</sequence>
<dbReference type="EMBL" id="JBBMQO010000002">
    <property type="protein sequence ID" value="MEM5500591.1"/>
    <property type="molecule type" value="Genomic_DNA"/>
</dbReference>
<dbReference type="PANTHER" id="PTHR37423">
    <property type="entry name" value="SOLUBLE LYTIC MUREIN TRANSGLYCOSYLASE-RELATED"/>
    <property type="match status" value="1"/>
</dbReference>
<comment type="similarity">
    <text evidence="1">Belongs to the transglycosylase Slt family.</text>
</comment>
<evidence type="ECO:0000256" key="1">
    <source>
        <dbReference type="ARBA" id="ARBA00007734"/>
    </source>
</evidence>
<accession>A0ABU9T389</accession>
<evidence type="ECO:0000256" key="2">
    <source>
        <dbReference type="ARBA" id="ARBA00009387"/>
    </source>
</evidence>
<feature type="signal peptide" evidence="3">
    <location>
        <begin position="1"/>
        <end position="20"/>
    </location>
</feature>
<feature type="chain" id="PRO_5047025024" evidence="3">
    <location>
        <begin position="21"/>
        <end position="166"/>
    </location>
</feature>
<evidence type="ECO:0000256" key="3">
    <source>
        <dbReference type="SAM" id="SignalP"/>
    </source>
</evidence>
<reference evidence="5 6" key="1">
    <citation type="submission" date="2024-03" db="EMBL/GenBank/DDBJ databases">
        <title>Community enrichment and isolation of bacterial strains for fucoidan degradation.</title>
        <authorList>
            <person name="Sichert A."/>
        </authorList>
    </citation>
    <scope>NUCLEOTIDE SEQUENCE [LARGE SCALE GENOMIC DNA]</scope>
    <source>
        <strain evidence="5 6">AS62</strain>
    </source>
</reference>
<comment type="caution">
    <text evidence="5">The sequence shown here is derived from an EMBL/GenBank/DDBJ whole genome shotgun (WGS) entry which is preliminary data.</text>
</comment>
<dbReference type="RefSeq" id="WP_342846873.1">
    <property type="nucleotide sequence ID" value="NZ_JBBMQO010000002.1"/>
</dbReference>
<dbReference type="SUPFAM" id="SSF53955">
    <property type="entry name" value="Lysozyme-like"/>
    <property type="match status" value="1"/>
</dbReference>
<gene>
    <name evidence="5" type="ORF">WNY59_03205</name>
</gene>
<dbReference type="Gene3D" id="1.10.530.10">
    <property type="match status" value="1"/>
</dbReference>